<reference evidence="1 2" key="1">
    <citation type="submission" date="2019-09" db="EMBL/GenBank/DDBJ databases">
        <title>Pararcticibacter amylolyticus gen. nov., sp. nov., isolated from a rottenly hemp rope, and reclassification of Pedobacter tournemirensis as Pararcticibacter tournemirensis comb. nov.</title>
        <authorList>
            <person name="Cai Y."/>
        </authorList>
    </citation>
    <scope>NUCLEOTIDE SEQUENCE [LARGE SCALE GENOMIC DNA]</scope>
    <source>
        <strain evidence="1 2">TF5-37.2-LB10</strain>
    </source>
</reference>
<accession>A0A5M9HEM8</accession>
<proteinExistence type="predicted"/>
<evidence type="ECO:0000313" key="1">
    <source>
        <dbReference type="EMBL" id="KAA8483748.1"/>
    </source>
</evidence>
<dbReference type="Proteomes" id="UP000322918">
    <property type="component" value="Unassembled WGS sequence"/>
</dbReference>
<dbReference type="OrthoDB" id="1525340at2"/>
<comment type="caution">
    <text evidence="1">The sequence shown here is derived from an EMBL/GenBank/DDBJ whole genome shotgun (WGS) entry which is preliminary data.</text>
</comment>
<sequence length="65" mass="7277">MTIGQLKTIIADLPDHMDVMVEQTNDECRYGMSETIEVRPVTFGGDDIPEDEEAVVDCLVISDEF</sequence>
<name>A0A5M9HEM8_9SPHI</name>
<dbReference type="AlphaFoldDB" id="A0A5M9HEM8"/>
<gene>
    <name evidence="1" type="ORF">F1649_07620</name>
</gene>
<keyword evidence="2" id="KW-1185">Reference proteome</keyword>
<dbReference type="RefSeq" id="WP_141814534.1">
    <property type="nucleotide sequence ID" value="NZ_VFPL01000001.1"/>
</dbReference>
<dbReference type="EMBL" id="VWNE01000010">
    <property type="protein sequence ID" value="KAA8483748.1"/>
    <property type="molecule type" value="Genomic_DNA"/>
</dbReference>
<organism evidence="1 2">
    <name type="scientific">Arcticibacter tournemirensis</name>
    <dbReference type="NCBI Taxonomy" id="699437"/>
    <lineage>
        <taxon>Bacteria</taxon>
        <taxon>Pseudomonadati</taxon>
        <taxon>Bacteroidota</taxon>
        <taxon>Sphingobacteriia</taxon>
        <taxon>Sphingobacteriales</taxon>
        <taxon>Sphingobacteriaceae</taxon>
        <taxon>Arcticibacter</taxon>
    </lineage>
</organism>
<evidence type="ECO:0000313" key="2">
    <source>
        <dbReference type="Proteomes" id="UP000322918"/>
    </source>
</evidence>
<protein>
    <submittedName>
        <fullName evidence="1">Uncharacterized protein</fullName>
    </submittedName>
</protein>